<dbReference type="RefSeq" id="WP_154537043.1">
    <property type="nucleotide sequence ID" value="NZ_VUNE01000001.1"/>
</dbReference>
<dbReference type="PANTHER" id="PTHR38436">
    <property type="entry name" value="POLYKETIDE CYCLASE SNOAL-LIKE DOMAIN"/>
    <property type="match status" value="1"/>
</dbReference>
<name>A0A6N7WXM0_9FIRM</name>
<dbReference type="InterPro" id="IPR032710">
    <property type="entry name" value="NTF2-like_dom_sf"/>
</dbReference>
<reference evidence="1 2" key="1">
    <citation type="submission" date="2019-08" db="EMBL/GenBank/DDBJ databases">
        <title>In-depth cultivation of the pig gut microbiome towards novel bacterial diversity and tailored functional studies.</title>
        <authorList>
            <person name="Wylensek D."/>
            <person name="Hitch T.C.A."/>
            <person name="Clavel T."/>
        </authorList>
    </citation>
    <scope>NUCLEOTIDE SEQUENCE [LARGE SCALE GENOMIC DNA]</scope>
    <source>
        <strain evidence="1 2">WCA-SAB-591-4A-A</strain>
    </source>
</reference>
<evidence type="ECO:0000313" key="1">
    <source>
        <dbReference type="EMBL" id="MST61645.1"/>
    </source>
</evidence>
<proteinExistence type="predicted"/>
<comment type="caution">
    <text evidence="1">The sequence shown here is derived from an EMBL/GenBank/DDBJ whole genome shotgun (WGS) entry which is preliminary data.</text>
</comment>
<accession>A0A6N7WXM0</accession>
<dbReference type="PANTHER" id="PTHR38436:SF1">
    <property type="entry name" value="ESTER CYCLASE"/>
    <property type="match status" value="1"/>
</dbReference>
<dbReference type="GO" id="GO:0030638">
    <property type="term" value="P:polyketide metabolic process"/>
    <property type="evidence" value="ECO:0007669"/>
    <property type="project" value="InterPro"/>
</dbReference>
<sequence length="253" mass="30087">MSKQLDNARNLYIRGIEVGEIKEVHENYMGDTYTQHSTGVPDEKKGFEIFFKDFHKRYLKRKMNIVRSIEDENFVFLHVHQFLNDGEAQWITADIFKSDDEGRIIEHWDVIDEYPVNIKANDPIYGDFSITDLEKTQDNKKTIRRFLVDIMQNKDFDMFEQYVDDSLIQHNQNIAQGGKSYKDYLLENDVTYDFVFKVMGQGDYVVSYSKVYIGKQDYAQFDIYRLRNGKIVEHWDNKEVMPNKYDLTNLGKF</sequence>
<keyword evidence="2" id="KW-1185">Reference proteome</keyword>
<dbReference type="EMBL" id="VUNE01000001">
    <property type="protein sequence ID" value="MST61645.1"/>
    <property type="molecule type" value="Genomic_DNA"/>
</dbReference>
<dbReference type="Proteomes" id="UP000440713">
    <property type="component" value="Unassembled WGS sequence"/>
</dbReference>
<gene>
    <name evidence="1" type="ORF">FYJ71_01480</name>
</gene>
<dbReference type="SUPFAM" id="SSF54427">
    <property type="entry name" value="NTF2-like"/>
    <property type="match status" value="2"/>
</dbReference>
<organism evidence="1 2">
    <name type="scientific">Peptostreptococcus porci</name>
    <dbReference type="NCBI Taxonomy" id="2652282"/>
    <lineage>
        <taxon>Bacteria</taxon>
        <taxon>Bacillati</taxon>
        <taxon>Bacillota</taxon>
        <taxon>Clostridia</taxon>
        <taxon>Peptostreptococcales</taxon>
        <taxon>Peptostreptococcaceae</taxon>
        <taxon>Peptostreptococcus</taxon>
    </lineage>
</organism>
<dbReference type="AlphaFoldDB" id="A0A6N7WXM0"/>
<dbReference type="Gene3D" id="3.10.450.50">
    <property type="match status" value="2"/>
</dbReference>
<dbReference type="InterPro" id="IPR009959">
    <property type="entry name" value="Cyclase_SnoaL-like"/>
</dbReference>
<protein>
    <submittedName>
        <fullName evidence="1">Polyketide cyclase</fullName>
    </submittedName>
</protein>
<evidence type="ECO:0000313" key="2">
    <source>
        <dbReference type="Proteomes" id="UP000440713"/>
    </source>
</evidence>